<dbReference type="RefSeq" id="WP_132324037.1">
    <property type="nucleotide sequence ID" value="NZ_FWZT01000025.1"/>
</dbReference>
<feature type="transmembrane region" description="Helical" evidence="1">
    <location>
        <begin position="227"/>
        <end position="247"/>
    </location>
</feature>
<evidence type="ECO:0000256" key="2">
    <source>
        <dbReference type="SAM" id="SignalP"/>
    </source>
</evidence>
<dbReference type="STRING" id="1513793.SAMN06296036_12541"/>
<dbReference type="SUPFAM" id="SSF55073">
    <property type="entry name" value="Nucleotide cyclase"/>
    <property type="match status" value="1"/>
</dbReference>
<keyword evidence="1" id="KW-1133">Transmembrane helix</keyword>
<feature type="domain" description="Guanylate cyclase" evidence="3">
    <location>
        <begin position="410"/>
        <end position="545"/>
    </location>
</feature>
<feature type="transmembrane region" description="Helical" evidence="1">
    <location>
        <begin position="174"/>
        <end position="192"/>
    </location>
</feature>
<dbReference type="GO" id="GO:0009190">
    <property type="term" value="P:cyclic nucleotide biosynthetic process"/>
    <property type="evidence" value="ECO:0007669"/>
    <property type="project" value="InterPro"/>
</dbReference>
<dbReference type="OrthoDB" id="7053556at2"/>
<organism evidence="4 5">
    <name type="scientific">Pseudobacteriovorax antillogorgiicola</name>
    <dbReference type="NCBI Taxonomy" id="1513793"/>
    <lineage>
        <taxon>Bacteria</taxon>
        <taxon>Pseudomonadati</taxon>
        <taxon>Bdellovibrionota</taxon>
        <taxon>Oligoflexia</taxon>
        <taxon>Oligoflexales</taxon>
        <taxon>Pseudobacteriovoracaceae</taxon>
        <taxon>Pseudobacteriovorax</taxon>
    </lineage>
</organism>
<protein>
    <submittedName>
        <fullName evidence="4">Adenylate cyclase, class 3</fullName>
    </submittedName>
</protein>
<reference evidence="5" key="1">
    <citation type="submission" date="2017-04" db="EMBL/GenBank/DDBJ databases">
        <authorList>
            <person name="Varghese N."/>
            <person name="Submissions S."/>
        </authorList>
    </citation>
    <scope>NUCLEOTIDE SEQUENCE [LARGE SCALE GENOMIC DNA]</scope>
    <source>
        <strain evidence="5">RKEM611</strain>
    </source>
</reference>
<dbReference type="Pfam" id="PF07695">
    <property type="entry name" value="7TMR-DISM_7TM"/>
    <property type="match status" value="1"/>
</dbReference>
<keyword evidence="1" id="KW-0472">Membrane</keyword>
<dbReference type="Proteomes" id="UP000192907">
    <property type="component" value="Unassembled WGS sequence"/>
</dbReference>
<dbReference type="InterPro" id="IPR029787">
    <property type="entry name" value="Nucleotide_cyclase"/>
</dbReference>
<dbReference type="PROSITE" id="PS50125">
    <property type="entry name" value="GUANYLATE_CYCLASE_2"/>
    <property type="match status" value="1"/>
</dbReference>
<feature type="transmembrane region" description="Helical" evidence="1">
    <location>
        <begin position="199"/>
        <end position="221"/>
    </location>
</feature>
<evidence type="ECO:0000313" key="4">
    <source>
        <dbReference type="EMBL" id="SMF69698.1"/>
    </source>
</evidence>
<gene>
    <name evidence="4" type="ORF">SAMN06296036_12541</name>
</gene>
<sequence>MKRGFSMLKHSRWLIVSIFALALPTPSSSNDGRGIDYKEAGNYDVAQSHLSPLSFKSFYIDRYSSKYSSLDSSSILKYSATLSDTDPTPRNYVLVIPFPWKSTQAFLTPNKGERYELPRLDYRYDSYSISDQDLPAHIELWLDPGGYPTPRINPQIYSQDAWIVSANQDNLIEGIGFGIIAIMIIYNLGMYLSFRHGYFLYYCTYAISLLAVLIHSAGYVYFIHPLIMLASGGSGIFLLFMVGDLLLDSNHRKLRRAQWLLILVSCLAIIGNVFHLIAVSSLVLSVSSCVGFAIFTSLYRLRQGEKVAIHLLAGWLVLAVSIGLSMMVNYESLAVLAWSPFIGIVLETCIFSFAMSIKARQTELSALAAKNHSYQQLQKVFYPHQIQQMEQGNQLESTMPCGTGKAIALSFDAVASSEIDPSLAFRFFRELFSQFNDRISQGYRADPLQASAHRVKEMGDGFLCTVNFPFLAPDQSAGGPEKEAILLAKDMIKIFQRCRQRFSLEGISFCTAGLAKGDVLSFFPSSEPVDYDLFGEALILATRYEEFAMKLGKSRHLSADILAVQSEVFEALPSQSIDLEKIDLNELGFQVRNDPNAKTCYILVDHGESPEASNAAS</sequence>
<accession>A0A1Y6CJ92</accession>
<feature type="transmembrane region" description="Helical" evidence="1">
    <location>
        <begin position="308"/>
        <end position="328"/>
    </location>
</feature>
<evidence type="ECO:0000256" key="1">
    <source>
        <dbReference type="SAM" id="Phobius"/>
    </source>
</evidence>
<dbReference type="AlphaFoldDB" id="A0A1Y6CJ92"/>
<feature type="signal peptide" evidence="2">
    <location>
        <begin position="1"/>
        <end position="22"/>
    </location>
</feature>
<feature type="transmembrane region" description="Helical" evidence="1">
    <location>
        <begin position="259"/>
        <end position="277"/>
    </location>
</feature>
<feature type="chain" id="PRO_5012260929" evidence="2">
    <location>
        <begin position="23"/>
        <end position="617"/>
    </location>
</feature>
<dbReference type="GO" id="GO:0035556">
    <property type="term" value="P:intracellular signal transduction"/>
    <property type="evidence" value="ECO:0007669"/>
    <property type="project" value="InterPro"/>
</dbReference>
<feature type="transmembrane region" description="Helical" evidence="1">
    <location>
        <begin position="334"/>
        <end position="355"/>
    </location>
</feature>
<keyword evidence="1" id="KW-0812">Transmembrane</keyword>
<dbReference type="EMBL" id="FWZT01000025">
    <property type="protein sequence ID" value="SMF69698.1"/>
    <property type="molecule type" value="Genomic_DNA"/>
</dbReference>
<dbReference type="InterPro" id="IPR001054">
    <property type="entry name" value="A/G_cyclase"/>
</dbReference>
<keyword evidence="2" id="KW-0732">Signal</keyword>
<name>A0A1Y6CJ92_9BACT</name>
<feature type="transmembrane region" description="Helical" evidence="1">
    <location>
        <begin position="283"/>
        <end position="301"/>
    </location>
</feature>
<dbReference type="GO" id="GO:0004016">
    <property type="term" value="F:adenylate cyclase activity"/>
    <property type="evidence" value="ECO:0007669"/>
    <property type="project" value="UniProtKB-ARBA"/>
</dbReference>
<evidence type="ECO:0000313" key="5">
    <source>
        <dbReference type="Proteomes" id="UP000192907"/>
    </source>
</evidence>
<dbReference type="InterPro" id="IPR011623">
    <property type="entry name" value="7TMR_DISM_rcpt_extracell_dom1"/>
</dbReference>
<keyword evidence="5" id="KW-1185">Reference proteome</keyword>
<proteinExistence type="predicted"/>
<evidence type="ECO:0000259" key="3">
    <source>
        <dbReference type="PROSITE" id="PS50125"/>
    </source>
</evidence>
<dbReference type="Gene3D" id="3.30.70.1230">
    <property type="entry name" value="Nucleotide cyclase"/>
    <property type="match status" value="1"/>
</dbReference>